<dbReference type="AlphaFoldDB" id="D8QMQ2"/>
<keyword evidence="12" id="KW-0472">Membrane</keyword>
<keyword evidence="12" id="KW-1133">Transmembrane helix</keyword>
<dbReference type="PROSITE" id="PS00698">
    <property type="entry name" value="GH9_3"/>
    <property type="match status" value="1"/>
</dbReference>
<dbReference type="EC" id="3.2.1.4" evidence="10"/>
<reference evidence="14 15" key="1">
    <citation type="journal article" date="2011" name="Science">
        <title>The Selaginella genome identifies genetic changes associated with the evolution of vascular plants.</title>
        <authorList>
            <person name="Banks J.A."/>
            <person name="Nishiyama T."/>
            <person name="Hasebe M."/>
            <person name="Bowman J.L."/>
            <person name="Gribskov M."/>
            <person name="dePamphilis C."/>
            <person name="Albert V.A."/>
            <person name="Aono N."/>
            <person name="Aoyama T."/>
            <person name="Ambrose B.A."/>
            <person name="Ashton N.W."/>
            <person name="Axtell M.J."/>
            <person name="Barker E."/>
            <person name="Barker M.S."/>
            <person name="Bennetzen J.L."/>
            <person name="Bonawitz N.D."/>
            <person name="Chapple C."/>
            <person name="Cheng C."/>
            <person name="Correa L.G."/>
            <person name="Dacre M."/>
            <person name="DeBarry J."/>
            <person name="Dreyer I."/>
            <person name="Elias M."/>
            <person name="Engstrom E.M."/>
            <person name="Estelle M."/>
            <person name="Feng L."/>
            <person name="Finet C."/>
            <person name="Floyd S.K."/>
            <person name="Frommer W.B."/>
            <person name="Fujita T."/>
            <person name="Gramzow L."/>
            <person name="Gutensohn M."/>
            <person name="Harholt J."/>
            <person name="Hattori M."/>
            <person name="Heyl A."/>
            <person name="Hirai T."/>
            <person name="Hiwatashi Y."/>
            <person name="Ishikawa M."/>
            <person name="Iwata M."/>
            <person name="Karol K.G."/>
            <person name="Koehler B."/>
            <person name="Kolukisaoglu U."/>
            <person name="Kubo M."/>
            <person name="Kurata T."/>
            <person name="Lalonde S."/>
            <person name="Li K."/>
            <person name="Li Y."/>
            <person name="Litt A."/>
            <person name="Lyons E."/>
            <person name="Manning G."/>
            <person name="Maruyama T."/>
            <person name="Michael T.P."/>
            <person name="Mikami K."/>
            <person name="Miyazaki S."/>
            <person name="Morinaga S."/>
            <person name="Murata T."/>
            <person name="Mueller-Roeber B."/>
            <person name="Nelson D.R."/>
            <person name="Obara M."/>
            <person name="Oguri Y."/>
            <person name="Olmstead R.G."/>
            <person name="Onodera N."/>
            <person name="Petersen B.L."/>
            <person name="Pils B."/>
            <person name="Prigge M."/>
            <person name="Rensing S.A."/>
            <person name="Riano-Pachon D.M."/>
            <person name="Roberts A.W."/>
            <person name="Sato Y."/>
            <person name="Scheller H.V."/>
            <person name="Schulz B."/>
            <person name="Schulz C."/>
            <person name="Shakirov E.V."/>
            <person name="Shibagaki N."/>
            <person name="Shinohara N."/>
            <person name="Shippen D.E."/>
            <person name="Soerensen I."/>
            <person name="Sotooka R."/>
            <person name="Sugimoto N."/>
            <person name="Sugita M."/>
            <person name="Sumikawa N."/>
            <person name="Tanurdzic M."/>
            <person name="Theissen G."/>
            <person name="Ulvskov P."/>
            <person name="Wakazuki S."/>
            <person name="Weng J.K."/>
            <person name="Willats W.W."/>
            <person name="Wipf D."/>
            <person name="Wolf P.G."/>
            <person name="Yang L."/>
            <person name="Zimmer A.D."/>
            <person name="Zhu Q."/>
            <person name="Mitros T."/>
            <person name="Hellsten U."/>
            <person name="Loque D."/>
            <person name="Otillar R."/>
            <person name="Salamov A."/>
            <person name="Schmutz J."/>
            <person name="Shapiro H."/>
            <person name="Lindquist E."/>
            <person name="Lucas S."/>
            <person name="Rokhsar D."/>
            <person name="Grigoriev I.V."/>
        </authorList>
    </citation>
    <scope>NUCLEOTIDE SEQUENCE [LARGE SCALE GENOMIC DNA]</scope>
</reference>
<keyword evidence="3 8" id="KW-0378">Hydrolase</keyword>
<evidence type="ECO:0000256" key="12">
    <source>
        <dbReference type="SAM" id="Phobius"/>
    </source>
</evidence>
<feature type="active site" evidence="9">
    <location>
        <position position="564"/>
    </location>
</feature>
<protein>
    <recommendedName>
        <fullName evidence="10">Endoglucanase</fullName>
        <ecNumber evidence="10">3.2.1.4</ecNumber>
    </recommendedName>
</protein>
<feature type="domain" description="Glycoside hydrolase family 9" evidence="13">
    <location>
        <begin position="105"/>
        <end position="577"/>
    </location>
</feature>
<name>D8QMQ2_SELML</name>
<feature type="active site" evidence="9">
    <location>
        <position position="555"/>
    </location>
</feature>
<keyword evidence="6 8" id="KW-0326">Glycosidase</keyword>
<dbReference type="STRING" id="88036.D8QMQ2"/>
<dbReference type="FunFam" id="1.50.10.10:FF:000020">
    <property type="entry name" value="Endoglucanase"/>
    <property type="match status" value="1"/>
</dbReference>
<sequence>MYHNSWGGPLELDPSVNEEDQSNRSMDLDRAALQKLEETQQSWLLGAGEKKRKKTIDLGCIVCSQKLFLGIVYAILAVGFIAGFTVLIVKTAPRHHRHPSPPDNYTLALHKALKFFNAQKSGKLPHGNNISYRGDSGLKDGSDNQADLVGGYYDAGDNIKFHFPQAFAMTLLSWSVIEYSSKYEAVGELGHVKDLIKWGTDYLLKTFNASAPSVNSIYAQVGKGRGDSPDDHFCWERPEDMDYPRPSMQTGTASDLAAEMAAALAAASIVFKGNSAYSQKLVHGADILFKMSRDRRGRYSASVPDAAGFYNSSGYYDEYLWGGAWLYYATGNISYLQLVTTYGIGRHAGAYRNSQFYGVFNWDNKLIGAQVLLTRLRMLQGPGYPYETVLKSFHNQTDIVMCSYLPVYKIFPKTPGGLVLFNRGGPAPLQYSVNAAFLATLYSDYLLAADIPGWSCGPQLYKADKLREFAKSQASIDSFPMDYILGKNPRHMSYVVGFGNKYPKYVHHRAASVPKNRKTACDVSGFKWRDSKQPNPNVIEGALVGGPDPKDRFQDKRGNYNFTEPTIAGNAGLVAALIALSGKDDAGIDAMTIFSAIPPMFPAPPPPSPPWTP</sequence>
<dbReference type="InterPro" id="IPR012341">
    <property type="entry name" value="6hp_glycosidase-like_sf"/>
</dbReference>
<keyword evidence="7 8" id="KW-0624">Polysaccharide degradation</keyword>
<dbReference type="InParanoid" id="D8QMQ2"/>
<dbReference type="InterPro" id="IPR033126">
    <property type="entry name" value="Glyco_hydro_9_Asp/Glu_AS"/>
</dbReference>
<evidence type="ECO:0000256" key="3">
    <source>
        <dbReference type="ARBA" id="ARBA00022801"/>
    </source>
</evidence>
<dbReference type="FunCoup" id="D8QMQ2">
    <property type="interactions" value="1654"/>
</dbReference>
<dbReference type="EMBL" id="GL377565">
    <property type="protein sequence ID" value="EFJ38621.1"/>
    <property type="molecule type" value="Genomic_DNA"/>
</dbReference>
<feature type="region of interest" description="Disordered" evidence="11">
    <location>
        <begin position="1"/>
        <end position="24"/>
    </location>
</feature>
<feature type="active site" evidence="8">
    <location>
        <position position="507"/>
    </location>
</feature>
<keyword evidence="12" id="KW-0812">Transmembrane</keyword>
<keyword evidence="15" id="KW-1185">Reference proteome</keyword>
<evidence type="ECO:0000256" key="5">
    <source>
        <dbReference type="ARBA" id="ARBA00023277"/>
    </source>
</evidence>
<dbReference type="PANTHER" id="PTHR22298">
    <property type="entry name" value="ENDO-1,4-BETA-GLUCANASE"/>
    <property type="match status" value="1"/>
</dbReference>
<evidence type="ECO:0000259" key="13">
    <source>
        <dbReference type="Pfam" id="PF00759"/>
    </source>
</evidence>
<accession>D8QMQ2</accession>
<dbReference type="eggNOG" id="ENOG502QUUK">
    <property type="taxonomic scope" value="Eukaryota"/>
</dbReference>
<dbReference type="GO" id="GO:0030245">
    <property type="term" value="P:cellulose catabolic process"/>
    <property type="evidence" value="ECO:0007669"/>
    <property type="project" value="UniProtKB-KW"/>
</dbReference>
<dbReference type="SUPFAM" id="SSF48208">
    <property type="entry name" value="Six-hairpin glycosidases"/>
    <property type="match status" value="1"/>
</dbReference>
<dbReference type="Gene3D" id="1.50.10.10">
    <property type="match status" value="1"/>
</dbReference>
<keyword evidence="5 8" id="KW-0119">Carbohydrate metabolism</keyword>
<comment type="similarity">
    <text evidence="2 8 10">Belongs to the glycosyl hydrolase 9 (cellulase E) family.</text>
</comment>
<dbReference type="HOGENOM" id="CLU_008926_1_3_1"/>
<dbReference type="Gramene" id="EFJ38621">
    <property type="protein sequence ID" value="EFJ38621"/>
    <property type="gene ID" value="SELMODRAFT_75214"/>
</dbReference>
<dbReference type="InterPro" id="IPR001701">
    <property type="entry name" value="Glyco_hydro_9"/>
</dbReference>
<proteinExistence type="inferred from homology"/>
<keyword evidence="4 10" id="KW-0136">Cellulose degradation</keyword>
<evidence type="ECO:0000256" key="2">
    <source>
        <dbReference type="ARBA" id="ARBA00007072"/>
    </source>
</evidence>
<feature type="transmembrane region" description="Helical" evidence="12">
    <location>
        <begin position="67"/>
        <end position="89"/>
    </location>
</feature>
<evidence type="ECO:0000256" key="10">
    <source>
        <dbReference type="RuleBase" id="RU361166"/>
    </source>
</evidence>
<dbReference type="Pfam" id="PF00759">
    <property type="entry name" value="Glyco_hydro_9"/>
    <property type="match status" value="1"/>
</dbReference>
<gene>
    <name evidence="14" type="ORF">SELMODRAFT_75214</name>
</gene>
<evidence type="ECO:0000313" key="14">
    <source>
        <dbReference type="EMBL" id="EFJ38621.1"/>
    </source>
</evidence>
<evidence type="ECO:0000256" key="8">
    <source>
        <dbReference type="PROSITE-ProRule" id="PRU10059"/>
    </source>
</evidence>
<dbReference type="InterPro" id="IPR018221">
    <property type="entry name" value="Glyco_hydro_9_His_AS"/>
</dbReference>
<dbReference type="PROSITE" id="PS00592">
    <property type="entry name" value="GH9_2"/>
    <property type="match status" value="1"/>
</dbReference>
<evidence type="ECO:0000256" key="6">
    <source>
        <dbReference type="ARBA" id="ARBA00023295"/>
    </source>
</evidence>
<evidence type="ECO:0000256" key="9">
    <source>
        <dbReference type="PROSITE-ProRule" id="PRU10060"/>
    </source>
</evidence>
<dbReference type="KEGG" id="smo:SELMODRAFT_75214"/>
<comment type="catalytic activity">
    <reaction evidence="1 10">
        <text>Endohydrolysis of (1-&gt;4)-beta-D-glucosidic linkages in cellulose, lichenin and cereal beta-D-glucans.</text>
        <dbReference type="EC" id="3.2.1.4"/>
    </reaction>
</comment>
<dbReference type="GO" id="GO:0008810">
    <property type="term" value="F:cellulase activity"/>
    <property type="evidence" value="ECO:0007669"/>
    <property type="project" value="UniProtKB-EC"/>
</dbReference>
<evidence type="ECO:0000256" key="4">
    <source>
        <dbReference type="ARBA" id="ARBA00023001"/>
    </source>
</evidence>
<evidence type="ECO:0000256" key="1">
    <source>
        <dbReference type="ARBA" id="ARBA00000966"/>
    </source>
</evidence>
<evidence type="ECO:0000256" key="7">
    <source>
        <dbReference type="ARBA" id="ARBA00023326"/>
    </source>
</evidence>
<dbReference type="OMA" id="HSAIMIF"/>
<evidence type="ECO:0000256" key="11">
    <source>
        <dbReference type="SAM" id="MobiDB-lite"/>
    </source>
</evidence>
<evidence type="ECO:0000313" key="15">
    <source>
        <dbReference type="Proteomes" id="UP000001514"/>
    </source>
</evidence>
<dbReference type="InterPro" id="IPR008928">
    <property type="entry name" value="6-hairpin_glycosidase_sf"/>
</dbReference>
<organism evidence="15">
    <name type="scientific">Selaginella moellendorffii</name>
    <name type="common">Spikemoss</name>
    <dbReference type="NCBI Taxonomy" id="88036"/>
    <lineage>
        <taxon>Eukaryota</taxon>
        <taxon>Viridiplantae</taxon>
        <taxon>Streptophyta</taxon>
        <taxon>Embryophyta</taxon>
        <taxon>Tracheophyta</taxon>
        <taxon>Lycopodiopsida</taxon>
        <taxon>Selaginellales</taxon>
        <taxon>Selaginellaceae</taxon>
        <taxon>Selaginella</taxon>
    </lineage>
</organism>
<dbReference type="Proteomes" id="UP000001514">
    <property type="component" value="Unassembled WGS sequence"/>
</dbReference>